<gene>
    <name evidence="2" type="ORF">HOLleu_31145</name>
</gene>
<sequence>MMRSMFLVALLLASSYSHHGNAEEHDHDHDDAVEASLTGASLTVTFHASHEGHTDWKYIFSNSGVNPCDEITVNVVGYIGSTSYQEANTLIEIPDLDGDC</sequence>
<keyword evidence="1" id="KW-0732">Signal</keyword>
<feature type="chain" id="PRO_5040319146" evidence="1">
    <location>
        <begin position="23"/>
        <end position="100"/>
    </location>
</feature>
<reference evidence="2" key="1">
    <citation type="submission" date="2021-10" db="EMBL/GenBank/DDBJ databases">
        <title>Tropical sea cucumber genome reveals ecological adaptation and Cuvierian tubules defense mechanism.</title>
        <authorList>
            <person name="Chen T."/>
        </authorList>
    </citation>
    <scope>NUCLEOTIDE SEQUENCE</scope>
    <source>
        <strain evidence="2">Nanhai2018</strain>
        <tissue evidence="2">Muscle</tissue>
    </source>
</reference>
<organism evidence="2 3">
    <name type="scientific">Holothuria leucospilota</name>
    <name type="common">Black long sea cucumber</name>
    <name type="synonym">Mertensiothuria leucospilota</name>
    <dbReference type="NCBI Taxonomy" id="206669"/>
    <lineage>
        <taxon>Eukaryota</taxon>
        <taxon>Metazoa</taxon>
        <taxon>Echinodermata</taxon>
        <taxon>Eleutherozoa</taxon>
        <taxon>Echinozoa</taxon>
        <taxon>Holothuroidea</taxon>
        <taxon>Aspidochirotacea</taxon>
        <taxon>Aspidochirotida</taxon>
        <taxon>Holothuriidae</taxon>
        <taxon>Holothuria</taxon>
    </lineage>
</organism>
<evidence type="ECO:0000313" key="3">
    <source>
        <dbReference type="Proteomes" id="UP001152320"/>
    </source>
</evidence>
<comment type="caution">
    <text evidence="2">The sequence shown here is derived from an EMBL/GenBank/DDBJ whole genome shotgun (WGS) entry which is preliminary data.</text>
</comment>
<keyword evidence="3" id="KW-1185">Reference proteome</keyword>
<name>A0A9Q1BLR8_HOLLE</name>
<accession>A0A9Q1BLR8</accession>
<feature type="signal peptide" evidence="1">
    <location>
        <begin position="1"/>
        <end position="22"/>
    </location>
</feature>
<protein>
    <submittedName>
        <fullName evidence="2">Uncharacterized protein</fullName>
    </submittedName>
</protein>
<evidence type="ECO:0000313" key="2">
    <source>
        <dbReference type="EMBL" id="KAJ8028804.1"/>
    </source>
</evidence>
<dbReference type="Proteomes" id="UP001152320">
    <property type="component" value="Chromosome 15"/>
</dbReference>
<dbReference type="EMBL" id="JAIZAY010000015">
    <property type="protein sequence ID" value="KAJ8028804.1"/>
    <property type="molecule type" value="Genomic_DNA"/>
</dbReference>
<evidence type="ECO:0000256" key="1">
    <source>
        <dbReference type="SAM" id="SignalP"/>
    </source>
</evidence>
<proteinExistence type="predicted"/>
<dbReference type="AlphaFoldDB" id="A0A9Q1BLR8"/>